<name>A0A815CET5_9BILA</name>
<gene>
    <name evidence="1" type="ORF">BJG266_LOCUS3737</name>
    <name evidence="2" type="ORF">QVE165_LOCUS25619</name>
    <name evidence="3" type="ORF">QVE165_LOCUS30265</name>
</gene>
<sequence>MASQTNTEKFEASIILIKDILKSNDFTIRQDINSLVYGSLDLVIDNGASATTTSDLNYMLNDPLFNEILDDLKRLLSNQQSHE</sequence>
<comment type="caution">
    <text evidence="3">The sequence shown here is derived from an EMBL/GenBank/DDBJ whole genome shotgun (WGS) entry which is preliminary data.</text>
</comment>
<dbReference type="EMBL" id="CAJNOI010000009">
    <property type="protein sequence ID" value="CAF0774104.1"/>
    <property type="molecule type" value="Genomic_DNA"/>
</dbReference>
<organism evidence="3 4">
    <name type="scientific">Adineta steineri</name>
    <dbReference type="NCBI Taxonomy" id="433720"/>
    <lineage>
        <taxon>Eukaryota</taxon>
        <taxon>Metazoa</taxon>
        <taxon>Spiralia</taxon>
        <taxon>Gnathifera</taxon>
        <taxon>Rotifera</taxon>
        <taxon>Eurotatoria</taxon>
        <taxon>Bdelloidea</taxon>
        <taxon>Adinetida</taxon>
        <taxon>Adinetidae</taxon>
        <taxon>Adineta</taxon>
    </lineage>
</organism>
<evidence type="ECO:0000313" key="1">
    <source>
        <dbReference type="EMBL" id="CAF0774104.1"/>
    </source>
</evidence>
<evidence type="ECO:0000313" key="2">
    <source>
        <dbReference type="EMBL" id="CAF1197622.1"/>
    </source>
</evidence>
<protein>
    <submittedName>
        <fullName evidence="3">Uncharacterized protein</fullName>
    </submittedName>
</protein>
<reference evidence="3" key="1">
    <citation type="submission" date="2021-02" db="EMBL/GenBank/DDBJ databases">
        <authorList>
            <person name="Nowell W R."/>
        </authorList>
    </citation>
    <scope>NUCLEOTIDE SEQUENCE</scope>
</reference>
<keyword evidence="4" id="KW-1185">Reference proteome</keyword>
<accession>A0A815CET5</accession>
<dbReference type="EMBL" id="CAJNOM010000186">
    <property type="protein sequence ID" value="CAF1197622.1"/>
    <property type="molecule type" value="Genomic_DNA"/>
</dbReference>
<proteinExistence type="predicted"/>
<evidence type="ECO:0000313" key="4">
    <source>
        <dbReference type="Proteomes" id="UP000663832"/>
    </source>
</evidence>
<evidence type="ECO:0000313" key="3">
    <source>
        <dbReference type="EMBL" id="CAF1283202.1"/>
    </source>
</evidence>
<dbReference type="Proteomes" id="UP000663832">
    <property type="component" value="Unassembled WGS sequence"/>
</dbReference>
<dbReference type="EMBL" id="CAJNOM010000249">
    <property type="protein sequence ID" value="CAF1283202.1"/>
    <property type="molecule type" value="Genomic_DNA"/>
</dbReference>
<dbReference type="AlphaFoldDB" id="A0A815CET5"/>
<dbReference type="Proteomes" id="UP000663877">
    <property type="component" value="Unassembled WGS sequence"/>
</dbReference>